<name>A0A1H4N801_9MICC</name>
<feature type="transmembrane region" description="Helical" evidence="1">
    <location>
        <begin position="6"/>
        <end position="27"/>
    </location>
</feature>
<reference evidence="2 3" key="1">
    <citation type="submission" date="2016-10" db="EMBL/GenBank/DDBJ databases">
        <authorList>
            <person name="de Groot N.N."/>
        </authorList>
    </citation>
    <scope>NUCLEOTIDE SEQUENCE [LARGE SCALE GENOMIC DNA]</scope>
    <source>
        <strain evidence="2 3">DSM 10495</strain>
    </source>
</reference>
<dbReference type="InterPro" id="IPR019675">
    <property type="entry name" value="DUF2550"/>
</dbReference>
<dbReference type="RefSeq" id="WP_066210928.1">
    <property type="nucleotide sequence ID" value="NZ_CP049819.1"/>
</dbReference>
<accession>A0A1H4N801</accession>
<protein>
    <submittedName>
        <fullName evidence="2">Uncharacterized protein</fullName>
    </submittedName>
</protein>
<organism evidence="2 3">
    <name type="scientific">Arthrobacter woluwensis</name>
    <dbReference type="NCBI Taxonomy" id="156980"/>
    <lineage>
        <taxon>Bacteria</taxon>
        <taxon>Bacillati</taxon>
        <taxon>Actinomycetota</taxon>
        <taxon>Actinomycetes</taxon>
        <taxon>Micrococcales</taxon>
        <taxon>Micrococcaceae</taxon>
        <taxon>Arthrobacter</taxon>
    </lineage>
</organism>
<dbReference type="Proteomes" id="UP000182652">
    <property type="component" value="Unassembled WGS sequence"/>
</dbReference>
<sequence length="143" mass="15929">MGDSVIVTLGIAAILAIIIGALCLVGVRRVNLRRALGTIDASICLANGRWQMGVCRFQGSELEWFKMFSLSPTPRYSFERNQLDLVRRREPGEVESSRIQPGSVIVELSYEGQEVLLAMRFDEYTGLSSWLEAGPRPGLNRLD</sequence>
<dbReference type="OrthoDB" id="3267160at2"/>
<evidence type="ECO:0000256" key="1">
    <source>
        <dbReference type="SAM" id="Phobius"/>
    </source>
</evidence>
<dbReference type="EMBL" id="FNSN01000003">
    <property type="protein sequence ID" value="SEB91144.1"/>
    <property type="molecule type" value="Genomic_DNA"/>
</dbReference>
<proteinExistence type="predicted"/>
<keyword evidence="3" id="KW-1185">Reference proteome</keyword>
<dbReference type="STRING" id="156980.SAMN04489745_1577"/>
<gene>
    <name evidence="2" type="ORF">SAMN04489745_1577</name>
</gene>
<dbReference type="AlphaFoldDB" id="A0A1H4N801"/>
<evidence type="ECO:0000313" key="3">
    <source>
        <dbReference type="Proteomes" id="UP000182652"/>
    </source>
</evidence>
<dbReference type="Pfam" id="PF10739">
    <property type="entry name" value="DUF2550"/>
    <property type="match status" value="1"/>
</dbReference>
<evidence type="ECO:0000313" key="2">
    <source>
        <dbReference type="EMBL" id="SEB91144.1"/>
    </source>
</evidence>
<keyword evidence="1" id="KW-0472">Membrane</keyword>
<keyword evidence="1" id="KW-0812">Transmembrane</keyword>
<keyword evidence="1" id="KW-1133">Transmembrane helix</keyword>